<evidence type="ECO:0008006" key="4">
    <source>
        <dbReference type="Google" id="ProtNLM"/>
    </source>
</evidence>
<evidence type="ECO:0000313" key="3">
    <source>
        <dbReference type="Proteomes" id="UP000443582"/>
    </source>
</evidence>
<reference evidence="3" key="1">
    <citation type="journal article" date="2019" name="Int. J. Syst. Evol. Microbiol.">
        <title>Halobacteriovorax valvorus sp. nov., a novel prokaryotic predator isolated from coastal seawater of China.</title>
        <authorList>
            <person name="Chen M.-X."/>
        </authorList>
    </citation>
    <scope>NUCLEOTIDE SEQUENCE [LARGE SCALE GENOMIC DNA]</scope>
    <source>
        <strain evidence="3">BL9</strain>
    </source>
</reference>
<dbReference type="RefSeq" id="WP_114705961.1">
    <property type="nucleotide sequence ID" value="NZ_QDKL01000001.1"/>
</dbReference>
<evidence type="ECO:0000256" key="1">
    <source>
        <dbReference type="SAM" id="SignalP"/>
    </source>
</evidence>
<name>A0ABY0ING2_9BACT</name>
<accession>A0ABY0ING2</accession>
<feature type="chain" id="PRO_5047546723" description="Alginate export domain-containing protein" evidence="1">
    <location>
        <begin position="21"/>
        <end position="490"/>
    </location>
</feature>
<feature type="signal peptide" evidence="1">
    <location>
        <begin position="1"/>
        <end position="20"/>
    </location>
</feature>
<protein>
    <recommendedName>
        <fullName evidence="4">Alginate export domain-containing protein</fullName>
    </recommendedName>
</protein>
<keyword evidence="1" id="KW-0732">Signal</keyword>
<keyword evidence="3" id="KW-1185">Reference proteome</keyword>
<evidence type="ECO:0000313" key="2">
    <source>
        <dbReference type="EMBL" id="RZF23019.1"/>
    </source>
</evidence>
<organism evidence="2 3">
    <name type="scientific">Halobacteriovorax vibrionivorans</name>
    <dbReference type="NCBI Taxonomy" id="2152716"/>
    <lineage>
        <taxon>Bacteria</taxon>
        <taxon>Pseudomonadati</taxon>
        <taxon>Bdellovibrionota</taxon>
        <taxon>Bacteriovoracia</taxon>
        <taxon>Bacteriovoracales</taxon>
        <taxon>Halobacteriovoraceae</taxon>
        <taxon>Halobacteriovorax</taxon>
    </lineage>
</organism>
<comment type="caution">
    <text evidence="2">The sequence shown here is derived from an EMBL/GenBank/DDBJ whole genome shotgun (WGS) entry which is preliminary data.</text>
</comment>
<dbReference type="Proteomes" id="UP000443582">
    <property type="component" value="Unassembled WGS sequence"/>
</dbReference>
<gene>
    <name evidence="2" type="ORF">DAY19_04410</name>
</gene>
<sequence length="490" mass="53468">MLKNLNKAAILATLASTSFALPIDWHGELQTDMHSLGDYNRSVTQTPGAVTNGDQAFDIGDADPDSANFQTYIFKLQPTIIVNDSTTINAELTSGYGYGGNFGDSSNDGRTKTGTTDATTTGSFANARYSFNTVTSNEINLTQANAVFFSDTATYTVGRQKFNWGLGAVYNDGSAAGSRFASMRDGITIDFKIGNFKFSPYYSKIKANNLTKTGRIREMGISLLYENLDREFTFGALYNKNTSGGSTSVFADVDGDGTATELGSSSVTMIDLYFKKTFGKYTVEAEVPLMSGDMGEIYPGVTDTEVDAQAFLLNNTYKLNTNHSLHLDVGMVSGSEADNQTYGAMYLNPNFQVANIMFRYNLGAIGDTTQNVFNSSITNATYAKFAHRYDSGTWSWTNSVIWAKADQTATAGSDAINHEKNKRFTAAANQADDLGFEIDSNFSYKWNTSVSINTNIGYFFVGDYYAFSNTATPNETNDTYLIYIGADIKF</sequence>
<dbReference type="EMBL" id="QDKL01000001">
    <property type="protein sequence ID" value="RZF23019.1"/>
    <property type="molecule type" value="Genomic_DNA"/>
</dbReference>
<proteinExistence type="predicted"/>